<name>A0A0A7RET2_9LACO</name>
<dbReference type="GO" id="GO:0006935">
    <property type="term" value="P:chemotaxis"/>
    <property type="evidence" value="ECO:0007669"/>
    <property type="project" value="InterPro"/>
</dbReference>
<gene>
    <name evidence="7" type="primary">mcp1</name>
</gene>
<evidence type="ECO:0000259" key="6">
    <source>
        <dbReference type="PROSITE" id="PS50111"/>
    </source>
</evidence>
<dbReference type="GO" id="GO:0007165">
    <property type="term" value="P:signal transduction"/>
    <property type="evidence" value="ECO:0007669"/>
    <property type="project" value="UniProtKB-KW"/>
</dbReference>
<feature type="transmembrane region" description="Helical" evidence="5">
    <location>
        <begin position="40"/>
        <end position="62"/>
    </location>
</feature>
<keyword evidence="5" id="KW-0472">Membrane</keyword>
<sequence length="429" mass="47468">MQNVFSRFKKINGKSFIPVGITLLILVCCYFFVISGNADLAASFWIFSLVVLILQALGICLAKMYFTGATDQSIANLEDKIAKVSQGDLRDLESMVTDDKESIAGRVQTSLLGIANAFKGMAIGMKEETKEIEQMVTKLGNLTDNAKASISDIRDSIADIADKSNRQNSETDQTVEYINQLADDIDSINADISQMVARADQSRESNERNFNLMHDVATSWQEDHQNQTQIVKEMDNMNKDIQSIGNIVNLINDISEQTNLLALNASIEAARAGEAGRGFAVVADEIRSLAEQSSKSTKDIREIIESIRDKSEHMTNDINRSYKKGQEQSQDIEKAIGATREITELVNSFNTSLDSIKGRMADVIKQKDVVTEASQQVMDSMTSISASTQEVNTNVDDFYKMVQELEKDVAHLKDASEIKKLNAAAFITD</sequence>
<evidence type="ECO:0000256" key="5">
    <source>
        <dbReference type="SAM" id="Phobius"/>
    </source>
</evidence>
<dbReference type="GO" id="GO:0004888">
    <property type="term" value="F:transmembrane signaling receptor activity"/>
    <property type="evidence" value="ECO:0007669"/>
    <property type="project" value="InterPro"/>
</dbReference>
<dbReference type="PANTHER" id="PTHR32089">
    <property type="entry name" value="METHYL-ACCEPTING CHEMOTAXIS PROTEIN MCPB"/>
    <property type="match status" value="1"/>
</dbReference>
<dbReference type="GO" id="GO:0016020">
    <property type="term" value="C:membrane"/>
    <property type="evidence" value="ECO:0007669"/>
    <property type="project" value="InterPro"/>
</dbReference>
<proteinExistence type="inferred from homology"/>
<comment type="similarity">
    <text evidence="2">Belongs to the methyl-accepting chemotaxis (MCP) protein family.</text>
</comment>
<evidence type="ECO:0000256" key="3">
    <source>
        <dbReference type="PROSITE-ProRule" id="PRU00284"/>
    </source>
</evidence>
<accession>A0A0A7RET2</accession>
<evidence type="ECO:0000313" key="7">
    <source>
        <dbReference type="EMBL" id="AJA33700.1"/>
    </source>
</evidence>
<dbReference type="RefSeq" id="WP_056977833.1">
    <property type="nucleotide sequence ID" value="NZ_JAQDSU010000001.1"/>
</dbReference>
<evidence type="ECO:0000256" key="4">
    <source>
        <dbReference type="SAM" id="Coils"/>
    </source>
</evidence>
<dbReference type="PROSITE" id="PS50111">
    <property type="entry name" value="CHEMOTAXIS_TRANSDUC_2"/>
    <property type="match status" value="1"/>
</dbReference>
<dbReference type="PRINTS" id="PR00260">
    <property type="entry name" value="CHEMTRNSDUCR"/>
</dbReference>
<dbReference type="InterPro" id="IPR004090">
    <property type="entry name" value="Chemotax_Me-accpt_rcpt"/>
</dbReference>
<evidence type="ECO:0000256" key="1">
    <source>
        <dbReference type="ARBA" id="ARBA00023224"/>
    </source>
</evidence>
<dbReference type="SMART" id="SM00283">
    <property type="entry name" value="MA"/>
    <property type="match status" value="1"/>
</dbReference>
<feature type="transmembrane region" description="Helical" evidence="5">
    <location>
        <begin position="16"/>
        <end position="34"/>
    </location>
</feature>
<dbReference type="SMR" id="A0A0A7RET2"/>
<keyword evidence="5" id="KW-1133">Transmembrane helix</keyword>
<dbReference type="PANTHER" id="PTHR32089:SF112">
    <property type="entry name" value="LYSOZYME-LIKE PROTEIN-RELATED"/>
    <property type="match status" value="1"/>
</dbReference>
<keyword evidence="4" id="KW-0175">Coiled coil</keyword>
<dbReference type="AlphaFoldDB" id="A0A0A7RET2"/>
<dbReference type="InterPro" id="IPR004089">
    <property type="entry name" value="MCPsignal_dom"/>
</dbReference>
<feature type="domain" description="Methyl-accepting transducer" evidence="6">
    <location>
        <begin position="142"/>
        <end position="382"/>
    </location>
</feature>
<evidence type="ECO:0000256" key="2">
    <source>
        <dbReference type="ARBA" id="ARBA00029447"/>
    </source>
</evidence>
<dbReference type="Gene3D" id="1.10.287.950">
    <property type="entry name" value="Methyl-accepting chemotaxis protein"/>
    <property type="match status" value="1"/>
</dbReference>
<keyword evidence="5" id="KW-0812">Transmembrane</keyword>
<dbReference type="EMBL" id="KM886859">
    <property type="protein sequence ID" value="AJA33700.1"/>
    <property type="molecule type" value="Genomic_DNA"/>
</dbReference>
<dbReference type="Pfam" id="PF00015">
    <property type="entry name" value="MCPsignal"/>
    <property type="match status" value="1"/>
</dbReference>
<reference evidence="7" key="1">
    <citation type="journal article" date="2014" name="Appl. Environ. Microbiol.">
        <title>Detection and genomic characterization of motility in Lactobacillus curvatus: confirmation of motility in a species outside the Lactobacillus salivarius clade.</title>
        <authorList>
            <person name="Cousin F.J."/>
            <person name="Lynch S.M."/>
            <person name="Harris H.M."/>
            <person name="McCann A."/>
            <person name="Lynch D.B."/>
            <person name="Neville B.A."/>
            <person name="Irisawa T."/>
            <person name="Okada S."/>
            <person name="Endo A."/>
            <person name="O'Toole P.W."/>
        </authorList>
    </citation>
    <scope>NUCLEOTIDE SEQUENCE</scope>
    <source>
        <strain evidence="7">DSM 20509</strain>
    </source>
</reference>
<feature type="coiled-coil region" evidence="4">
    <location>
        <begin position="395"/>
        <end position="422"/>
    </location>
</feature>
<organism evidence="7">
    <name type="scientific">Ligilactobacillus agilis</name>
    <dbReference type="NCBI Taxonomy" id="1601"/>
    <lineage>
        <taxon>Bacteria</taxon>
        <taxon>Bacillati</taxon>
        <taxon>Bacillota</taxon>
        <taxon>Bacilli</taxon>
        <taxon>Lactobacillales</taxon>
        <taxon>Lactobacillaceae</taxon>
        <taxon>Ligilactobacillus</taxon>
    </lineage>
</organism>
<keyword evidence="1 3" id="KW-0807">Transducer</keyword>
<protein>
    <submittedName>
        <fullName evidence="7">Methyl-accepting chemotaxis protein</fullName>
    </submittedName>
</protein>
<dbReference type="SUPFAM" id="SSF58104">
    <property type="entry name" value="Methyl-accepting chemotaxis protein (MCP) signaling domain"/>
    <property type="match status" value="1"/>
</dbReference>